<protein>
    <submittedName>
        <fullName evidence="22">Multicopper oxidase</fullName>
    </submittedName>
</protein>
<dbReference type="AlphaFoldDB" id="A0AAN7HBU2"/>
<dbReference type="PROSITE" id="PS00079">
    <property type="entry name" value="MULTICOPPER_OXIDASE1"/>
    <property type="match status" value="2"/>
</dbReference>
<evidence type="ECO:0000256" key="7">
    <source>
        <dbReference type="ARBA" id="ARBA00022729"/>
    </source>
</evidence>
<proteinExistence type="inferred from homology"/>
<evidence type="ECO:0000259" key="21">
    <source>
        <dbReference type="Pfam" id="PF07732"/>
    </source>
</evidence>
<dbReference type="InterPro" id="IPR011707">
    <property type="entry name" value="Cu-oxidase-like_N"/>
</dbReference>
<sequence>MAQLANTNFNHGHGQVARTTTTHGRFGLAWLVCLLWHGLLASAATVTYDFNITWVTANPDGMADRPTIGINGQWPIPTIRVDVGDRLVVNVLNLLGNQSTSLHFHGLFMQNATHMDGPGGVTQCPITPGSRFTYNFTVDQPGTYWYHSHVHGQYPDGLRGPLIVNDPGSPFKDMYDEEVVMSVSDWYHDQMPGLLSWFISKANPTGAEPVPNSALLNETQNLTVAVQPGKTYLFRVVNIGAFAGQYLWFEGHNMTILEVDGVYTHPAEASMIYLSAAQRCSFLITARNDISANFPMVASMDTDLFDTLPDDLNWNATGWLVYDSSKTLPDPAVLYDPFDPFDDFGLVPWDNQTLLGEPDQTVVLDVIMDNLGDGANYAFFNNITYVSPKVPTLYTVLSAGDLATNPAVYGTYTHSFVLEKDQVVDIVVNNLDTGKHPFHLHGHTFQVVWRSDDDAGTFADSNVTAADFPRIPMKRDTAVLHPSGNMVLRFKSDNPGVWLFHCHIEWHVQSGLMATFVEAPLEIQKTITTTTIPADHLAVCEKGGVPTAGNAAGNTVDLLDLSGQNAPPGALPAGFTARGIVALVFSCVSGVLGVAVVAWYGFAEQPGQESAGGVTGQAQNGVAEPKGPASVGESDGLARTEGVGVDGEGEMARGR</sequence>
<dbReference type="EMBL" id="MU860075">
    <property type="protein sequence ID" value="KAK4239057.1"/>
    <property type="molecule type" value="Genomic_DNA"/>
</dbReference>
<keyword evidence="6" id="KW-0479">Metal-binding</keyword>
<dbReference type="GO" id="GO:0010106">
    <property type="term" value="P:cellular response to iron ion starvation"/>
    <property type="evidence" value="ECO:0007669"/>
    <property type="project" value="TreeGrafter"/>
</dbReference>
<dbReference type="SUPFAM" id="SSF49503">
    <property type="entry name" value="Cupredoxins"/>
    <property type="match status" value="3"/>
</dbReference>
<keyword evidence="3" id="KW-1003">Cell membrane</keyword>
<keyword evidence="15" id="KW-0325">Glycoprotein</keyword>
<keyword evidence="5 18" id="KW-0812">Transmembrane</keyword>
<evidence type="ECO:0000256" key="1">
    <source>
        <dbReference type="ARBA" id="ARBA00010609"/>
    </source>
</evidence>
<evidence type="ECO:0000256" key="8">
    <source>
        <dbReference type="ARBA" id="ARBA00022737"/>
    </source>
</evidence>
<evidence type="ECO:0000256" key="2">
    <source>
        <dbReference type="ARBA" id="ARBA00022448"/>
    </source>
</evidence>
<dbReference type="InterPro" id="IPR011706">
    <property type="entry name" value="Cu-oxidase_C"/>
</dbReference>
<dbReference type="GO" id="GO:0004322">
    <property type="term" value="F:ferroxidase activity"/>
    <property type="evidence" value="ECO:0007669"/>
    <property type="project" value="TreeGrafter"/>
</dbReference>
<feature type="region of interest" description="Disordered" evidence="17">
    <location>
        <begin position="608"/>
        <end position="655"/>
    </location>
</feature>
<dbReference type="CDD" id="cd13851">
    <property type="entry name" value="CuRO_1_Fet3p"/>
    <property type="match status" value="1"/>
</dbReference>
<feature type="domain" description="Plastocyanin-like" evidence="21">
    <location>
        <begin position="52"/>
        <end position="167"/>
    </location>
</feature>
<keyword evidence="12" id="KW-0186">Copper</keyword>
<dbReference type="Pfam" id="PF07731">
    <property type="entry name" value="Cu-oxidase_2"/>
    <property type="match status" value="1"/>
</dbReference>
<feature type="transmembrane region" description="Helical" evidence="18">
    <location>
        <begin position="580"/>
        <end position="602"/>
    </location>
</feature>
<dbReference type="PANTHER" id="PTHR11709:SF361">
    <property type="entry name" value="IRON TRANSPORT MULTICOPPER OXIDASE FET3"/>
    <property type="match status" value="1"/>
</dbReference>
<dbReference type="InterPro" id="IPR045087">
    <property type="entry name" value="Cu-oxidase_fam"/>
</dbReference>
<evidence type="ECO:0000256" key="9">
    <source>
        <dbReference type="ARBA" id="ARBA00022989"/>
    </source>
</evidence>
<evidence type="ECO:0000256" key="18">
    <source>
        <dbReference type="SAM" id="Phobius"/>
    </source>
</evidence>
<keyword evidence="23" id="KW-1185">Reference proteome</keyword>
<accession>A0AAN7HBU2</accession>
<keyword evidence="7" id="KW-0732">Signal</keyword>
<dbReference type="InterPro" id="IPR044130">
    <property type="entry name" value="CuRO_2_Fet3-like"/>
</dbReference>
<keyword evidence="13" id="KW-0406">Ion transport</keyword>
<evidence type="ECO:0000256" key="17">
    <source>
        <dbReference type="SAM" id="MobiDB-lite"/>
    </source>
</evidence>
<dbReference type="FunFam" id="2.60.40.420:FF:000025">
    <property type="entry name" value="FET5p Multicopper oxidase"/>
    <property type="match status" value="1"/>
</dbReference>
<dbReference type="GO" id="GO:0033215">
    <property type="term" value="P:reductive iron assimilation"/>
    <property type="evidence" value="ECO:0007669"/>
    <property type="project" value="TreeGrafter"/>
</dbReference>
<feature type="domain" description="Plastocyanin-like" evidence="20">
    <location>
        <begin position="385"/>
        <end position="520"/>
    </location>
</feature>
<evidence type="ECO:0000256" key="12">
    <source>
        <dbReference type="ARBA" id="ARBA00023008"/>
    </source>
</evidence>
<evidence type="ECO:0000256" key="16">
    <source>
        <dbReference type="ARBA" id="ARBA00037814"/>
    </source>
</evidence>
<dbReference type="PANTHER" id="PTHR11709">
    <property type="entry name" value="MULTI-COPPER OXIDASE"/>
    <property type="match status" value="1"/>
</dbReference>
<evidence type="ECO:0000313" key="23">
    <source>
        <dbReference type="Proteomes" id="UP001303760"/>
    </source>
</evidence>
<evidence type="ECO:0000256" key="10">
    <source>
        <dbReference type="ARBA" id="ARBA00023002"/>
    </source>
</evidence>
<evidence type="ECO:0000259" key="20">
    <source>
        <dbReference type="Pfam" id="PF07731"/>
    </source>
</evidence>
<dbReference type="CDD" id="cd13899">
    <property type="entry name" value="CuRO_3_Fet3p"/>
    <property type="match status" value="1"/>
</dbReference>
<dbReference type="GO" id="GO:0033573">
    <property type="term" value="C:high-affinity iron permease complex"/>
    <property type="evidence" value="ECO:0007669"/>
    <property type="project" value="TreeGrafter"/>
</dbReference>
<comment type="similarity">
    <text evidence="1">Belongs to the multicopper oxidase family.</text>
</comment>
<evidence type="ECO:0000313" key="22">
    <source>
        <dbReference type="EMBL" id="KAK4239057.1"/>
    </source>
</evidence>
<evidence type="ECO:0000256" key="14">
    <source>
        <dbReference type="ARBA" id="ARBA00023136"/>
    </source>
</evidence>
<keyword evidence="9 18" id="KW-1133">Transmembrane helix</keyword>
<evidence type="ECO:0000256" key="4">
    <source>
        <dbReference type="ARBA" id="ARBA00022496"/>
    </source>
</evidence>
<feature type="domain" description="Plastocyanin-like" evidence="19">
    <location>
        <begin position="177"/>
        <end position="324"/>
    </location>
</feature>
<keyword evidence="8" id="KW-0677">Repeat</keyword>
<evidence type="ECO:0000256" key="13">
    <source>
        <dbReference type="ARBA" id="ARBA00023065"/>
    </source>
</evidence>
<comment type="subcellular location">
    <subcellularLocation>
        <location evidence="16">Cell membrane</location>
        <topology evidence="16">Single-pass type I membrane protein</topology>
        <orientation evidence="16">Extracellular side</orientation>
    </subcellularLocation>
</comment>
<keyword evidence="4" id="KW-0410">Iron transport</keyword>
<keyword evidence="2" id="KW-0813">Transport</keyword>
<reference evidence="22" key="2">
    <citation type="submission" date="2023-05" db="EMBL/GenBank/DDBJ databases">
        <authorList>
            <consortium name="Lawrence Berkeley National Laboratory"/>
            <person name="Steindorff A."/>
            <person name="Hensen N."/>
            <person name="Bonometti L."/>
            <person name="Westerberg I."/>
            <person name="Brannstrom I.O."/>
            <person name="Guillou S."/>
            <person name="Cros-Aarteil S."/>
            <person name="Calhoun S."/>
            <person name="Haridas S."/>
            <person name="Kuo A."/>
            <person name="Mondo S."/>
            <person name="Pangilinan J."/>
            <person name="Riley R."/>
            <person name="Labutti K."/>
            <person name="Andreopoulos B."/>
            <person name="Lipzen A."/>
            <person name="Chen C."/>
            <person name="Yanf M."/>
            <person name="Daum C."/>
            <person name="Ng V."/>
            <person name="Clum A."/>
            <person name="Ohm R."/>
            <person name="Martin F."/>
            <person name="Silar P."/>
            <person name="Natvig D."/>
            <person name="Lalanne C."/>
            <person name="Gautier V."/>
            <person name="Ament-Velasquez S.L."/>
            <person name="Kruys A."/>
            <person name="Hutchinson M.I."/>
            <person name="Powell A.J."/>
            <person name="Barry K."/>
            <person name="Miller A.N."/>
            <person name="Grigoriev I.V."/>
            <person name="Debuchy R."/>
            <person name="Gladieux P."/>
            <person name="Thoren M.H."/>
            <person name="Johannesson H."/>
        </authorList>
    </citation>
    <scope>NUCLEOTIDE SEQUENCE</scope>
    <source>
        <strain evidence="22">CBS 532.94</strain>
    </source>
</reference>
<evidence type="ECO:0000256" key="3">
    <source>
        <dbReference type="ARBA" id="ARBA00022475"/>
    </source>
</evidence>
<keyword evidence="11" id="KW-0408">Iron</keyword>
<dbReference type="Proteomes" id="UP001303760">
    <property type="component" value="Unassembled WGS sequence"/>
</dbReference>
<keyword evidence="14 18" id="KW-0472">Membrane</keyword>
<evidence type="ECO:0000256" key="6">
    <source>
        <dbReference type="ARBA" id="ARBA00022723"/>
    </source>
</evidence>
<organism evidence="22 23">
    <name type="scientific">Achaetomium macrosporum</name>
    <dbReference type="NCBI Taxonomy" id="79813"/>
    <lineage>
        <taxon>Eukaryota</taxon>
        <taxon>Fungi</taxon>
        <taxon>Dikarya</taxon>
        <taxon>Ascomycota</taxon>
        <taxon>Pezizomycotina</taxon>
        <taxon>Sordariomycetes</taxon>
        <taxon>Sordariomycetidae</taxon>
        <taxon>Sordariales</taxon>
        <taxon>Chaetomiaceae</taxon>
        <taxon>Achaetomium</taxon>
    </lineage>
</organism>
<evidence type="ECO:0000256" key="5">
    <source>
        <dbReference type="ARBA" id="ARBA00022692"/>
    </source>
</evidence>
<dbReference type="CDD" id="cd13877">
    <property type="entry name" value="CuRO_2_Fet3p_like"/>
    <property type="match status" value="1"/>
</dbReference>
<dbReference type="Pfam" id="PF07732">
    <property type="entry name" value="Cu-oxidase_3"/>
    <property type="match status" value="1"/>
</dbReference>
<evidence type="ECO:0000256" key="15">
    <source>
        <dbReference type="ARBA" id="ARBA00023180"/>
    </source>
</evidence>
<gene>
    <name evidence="22" type="ORF">C8A03DRAFT_14550</name>
</gene>
<keyword evidence="10" id="KW-0560">Oxidoreductase</keyword>
<dbReference type="PROSITE" id="PS00080">
    <property type="entry name" value="MULTICOPPER_OXIDASE2"/>
    <property type="match status" value="1"/>
</dbReference>
<dbReference type="InterPro" id="IPR001117">
    <property type="entry name" value="Cu-oxidase_2nd"/>
</dbReference>
<dbReference type="InterPro" id="IPR002355">
    <property type="entry name" value="Cu_oxidase_Cu_BS"/>
</dbReference>
<dbReference type="FunFam" id="2.60.40.420:FF:000022">
    <property type="entry name" value="FET5p Multicopper oxidase"/>
    <property type="match status" value="1"/>
</dbReference>
<comment type="caution">
    <text evidence="22">The sequence shown here is derived from an EMBL/GenBank/DDBJ whole genome shotgun (WGS) entry which is preliminary data.</text>
</comment>
<dbReference type="FunFam" id="2.60.40.420:FF:000024">
    <property type="entry name" value="FET5p Multicopper oxidase"/>
    <property type="match status" value="1"/>
</dbReference>
<dbReference type="InterPro" id="IPR008972">
    <property type="entry name" value="Cupredoxin"/>
</dbReference>
<name>A0AAN7HBU2_9PEZI</name>
<evidence type="ECO:0000259" key="19">
    <source>
        <dbReference type="Pfam" id="PF00394"/>
    </source>
</evidence>
<reference evidence="22" key="1">
    <citation type="journal article" date="2023" name="Mol. Phylogenet. Evol.">
        <title>Genome-scale phylogeny and comparative genomics of the fungal order Sordariales.</title>
        <authorList>
            <person name="Hensen N."/>
            <person name="Bonometti L."/>
            <person name="Westerberg I."/>
            <person name="Brannstrom I.O."/>
            <person name="Guillou S."/>
            <person name="Cros-Aarteil S."/>
            <person name="Calhoun S."/>
            <person name="Haridas S."/>
            <person name="Kuo A."/>
            <person name="Mondo S."/>
            <person name="Pangilinan J."/>
            <person name="Riley R."/>
            <person name="LaButti K."/>
            <person name="Andreopoulos B."/>
            <person name="Lipzen A."/>
            <person name="Chen C."/>
            <person name="Yan M."/>
            <person name="Daum C."/>
            <person name="Ng V."/>
            <person name="Clum A."/>
            <person name="Steindorff A."/>
            <person name="Ohm R.A."/>
            <person name="Martin F."/>
            <person name="Silar P."/>
            <person name="Natvig D.O."/>
            <person name="Lalanne C."/>
            <person name="Gautier V."/>
            <person name="Ament-Velasquez S.L."/>
            <person name="Kruys A."/>
            <person name="Hutchinson M.I."/>
            <person name="Powell A.J."/>
            <person name="Barry K."/>
            <person name="Miller A.N."/>
            <person name="Grigoriev I.V."/>
            <person name="Debuchy R."/>
            <person name="Gladieux P."/>
            <person name="Hiltunen Thoren M."/>
            <person name="Johannesson H."/>
        </authorList>
    </citation>
    <scope>NUCLEOTIDE SEQUENCE</scope>
    <source>
        <strain evidence="22">CBS 532.94</strain>
    </source>
</reference>
<dbReference type="GO" id="GO:0005507">
    <property type="term" value="F:copper ion binding"/>
    <property type="evidence" value="ECO:0007669"/>
    <property type="project" value="InterPro"/>
</dbReference>
<evidence type="ECO:0000256" key="11">
    <source>
        <dbReference type="ARBA" id="ARBA00023004"/>
    </source>
</evidence>
<dbReference type="InterPro" id="IPR033138">
    <property type="entry name" value="Cu_oxidase_CS"/>
</dbReference>
<dbReference type="Gene3D" id="2.60.40.420">
    <property type="entry name" value="Cupredoxins - blue copper proteins"/>
    <property type="match status" value="3"/>
</dbReference>
<dbReference type="Pfam" id="PF00394">
    <property type="entry name" value="Cu-oxidase"/>
    <property type="match status" value="1"/>
</dbReference>